<accession>A0A172RY02</accession>
<dbReference type="Pfam" id="PF13193">
    <property type="entry name" value="AMP-binding_C"/>
    <property type="match status" value="2"/>
</dbReference>
<evidence type="ECO:0000259" key="5">
    <source>
        <dbReference type="PROSITE" id="PS50075"/>
    </source>
</evidence>
<dbReference type="Pfam" id="PF00501">
    <property type="entry name" value="AMP-binding"/>
    <property type="match status" value="2"/>
</dbReference>
<dbReference type="Gene3D" id="3.40.50.720">
    <property type="entry name" value="NAD(P)-binding Rossmann-like Domain"/>
    <property type="match status" value="1"/>
</dbReference>
<dbReference type="InterPro" id="IPR025110">
    <property type="entry name" value="AMP-bd_C"/>
</dbReference>
<evidence type="ECO:0000256" key="1">
    <source>
        <dbReference type="ARBA" id="ARBA00001957"/>
    </source>
</evidence>
<dbReference type="InterPro" id="IPR020845">
    <property type="entry name" value="AMP-binding_CS"/>
</dbReference>
<evidence type="ECO:0000256" key="3">
    <source>
        <dbReference type="ARBA" id="ARBA00022553"/>
    </source>
</evidence>
<dbReference type="InterPro" id="IPR045851">
    <property type="entry name" value="AMP-bd_C_sf"/>
</dbReference>
<dbReference type="STRING" id="79604.AAY81_04685"/>
<dbReference type="KEGG" id="ddt:AAY81_04685"/>
<dbReference type="PANTHER" id="PTHR45527">
    <property type="entry name" value="NONRIBOSOMAL PEPTIDE SYNTHETASE"/>
    <property type="match status" value="1"/>
</dbReference>
<dbReference type="InterPro" id="IPR023213">
    <property type="entry name" value="CAT-like_dom_sf"/>
</dbReference>
<feature type="domain" description="Carrier" evidence="5">
    <location>
        <begin position="1884"/>
        <end position="1958"/>
    </location>
</feature>
<dbReference type="Gene3D" id="3.30.559.10">
    <property type="entry name" value="Chloramphenicol acetyltransferase-like domain"/>
    <property type="match status" value="2"/>
</dbReference>
<keyword evidence="2" id="KW-0596">Phosphopantetheine</keyword>
<dbReference type="PATRIC" id="fig|79604.3.peg.953"/>
<dbReference type="InterPro" id="IPR009081">
    <property type="entry name" value="PP-bd_ACP"/>
</dbReference>
<dbReference type="PROSITE" id="PS00455">
    <property type="entry name" value="AMP_BINDING"/>
    <property type="match status" value="2"/>
</dbReference>
<dbReference type="InterPro" id="IPR010071">
    <property type="entry name" value="AA_adenyl_dom"/>
</dbReference>
<dbReference type="Gene3D" id="3.30.559.30">
    <property type="entry name" value="Nonribosomal peptide synthetase, condensation domain"/>
    <property type="match status" value="2"/>
</dbReference>
<dbReference type="InterPro" id="IPR036291">
    <property type="entry name" value="NAD(P)-bd_dom_sf"/>
</dbReference>
<dbReference type="SUPFAM" id="SSF56801">
    <property type="entry name" value="Acetyl-CoA synthetase-like"/>
    <property type="match status" value="2"/>
</dbReference>
<gene>
    <name evidence="6" type="ORF">SAMN02910314_01962</name>
</gene>
<dbReference type="GO" id="GO:0005737">
    <property type="term" value="C:cytoplasm"/>
    <property type="evidence" value="ECO:0007669"/>
    <property type="project" value="TreeGrafter"/>
</dbReference>
<dbReference type="InterPro" id="IPR000873">
    <property type="entry name" value="AMP-dep_synth/lig_dom"/>
</dbReference>
<dbReference type="GO" id="GO:0043041">
    <property type="term" value="P:amino acid activation for nonribosomal peptide biosynthetic process"/>
    <property type="evidence" value="ECO:0007669"/>
    <property type="project" value="TreeGrafter"/>
</dbReference>
<keyword evidence="7" id="KW-1185">Reference proteome</keyword>
<dbReference type="EMBL" id="FOEC01000021">
    <property type="protein sequence ID" value="SEP02697.1"/>
    <property type="molecule type" value="Genomic_DNA"/>
</dbReference>
<dbReference type="PANTHER" id="PTHR45527:SF1">
    <property type="entry name" value="FATTY ACID SYNTHASE"/>
    <property type="match status" value="1"/>
</dbReference>
<dbReference type="FunFam" id="3.40.50.980:FF:000001">
    <property type="entry name" value="Non-ribosomal peptide synthetase"/>
    <property type="match status" value="1"/>
</dbReference>
<dbReference type="Pfam" id="PF00550">
    <property type="entry name" value="PP-binding"/>
    <property type="match status" value="2"/>
</dbReference>
<dbReference type="InterPro" id="IPR042099">
    <property type="entry name" value="ANL_N_sf"/>
</dbReference>
<dbReference type="NCBIfam" id="NF003417">
    <property type="entry name" value="PRK04813.1"/>
    <property type="match status" value="2"/>
</dbReference>
<keyword evidence="3" id="KW-0597">Phosphoprotein</keyword>
<protein>
    <submittedName>
        <fullName evidence="6">Amino acid adenylation domain-containing protein</fullName>
    </submittedName>
</protein>
<keyword evidence="4" id="KW-0436">Ligase</keyword>
<dbReference type="Gene3D" id="3.30.300.30">
    <property type="match status" value="2"/>
</dbReference>
<dbReference type="PROSITE" id="PS50075">
    <property type="entry name" value="CARRIER"/>
    <property type="match status" value="2"/>
</dbReference>
<dbReference type="InterPro" id="IPR036736">
    <property type="entry name" value="ACP-like_sf"/>
</dbReference>
<dbReference type="GO" id="GO:0031177">
    <property type="term" value="F:phosphopantetheine binding"/>
    <property type="evidence" value="ECO:0007669"/>
    <property type="project" value="TreeGrafter"/>
</dbReference>
<dbReference type="Pfam" id="PF00668">
    <property type="entry name" value="Condensation"/>
    <property type="match status" value="2"/>
</dbReference>
<feature type="domain" description="Carrier" evidence="5">
    <location>
        <begin position="863"/>
        <end position="938"/>
    </location>
</feature>
<dbReference type="GO" id="GO:0016874">
    <property type="term" value="F:ligase activity"/>
    <property type="evidence" value="ECO:0007669"/>
    <property type="project" value="UniProtKB-KW"/>
</dbReference>
<dbReference type="InterPro" id="IPR013120">
    <property type="entry name" value="FAR_NAD-bd"/>
</dbReference>
<comment type="cofactor">
    <cofactor evidence="1">
        <name>pantetheine 4'-phosphate</name>
        <dbReference type="ChEBI" id="CHEBI:47942"/>
    </cofactor>
</comment>
<dbReference type="Gene3D" id="1.10.1200.10">
    <property type="entry name" value="ACP-like"/>
    <property type="match status" value="2"/>
</dbReference>
<dbReference type="NCBIfam" id="TIGR01733">
    <property type="entry name" value="AA-adenyl-dom"/>
    <property type="match status" value="2"/>
</dbReference>
<dbReference type="Pfam" id="PF07993">
    <property type="entry name" value="NAD_binding_4"/>
    <property type="match status" value="1"/>
</dbReference>
<dbReference type="Gene3D" id="3.40.50.12780">
    <property type="entry name" value="N-terminal domain of ligase-like"/>
    <property type="match status" value="2"/>
</dbReference>
<evidence type="ECO:0000313" key="7">
    <source>
        <dbReference type="Proteomes" id="UP000182975"/>
    </source>
</evidence>
<dbReference type="OrthoDB" id="2472181at2"/>
<dbReference type="GO" id="GO:0008610">
    <property type="term" value="P:lipid biosynthetic process"/>
    <property type="evidence" value="ECO:0007669"/>
    <property type="project" value="UniProtKB-ARBA"/>
</dbReference>
<dbReference type="Proteomes" id="UP000182975">
    <property type="component" value="Unassembled WGS sequence"/>
</dbReference>
<dbReference type="CDD" id="cd05930">
    <property type="entry name" value="A_NRPS"/>
    <property type="match status" value="2"/>
</dbReference>
<reference evidence="7" key="1">
    <citation type="submission" date="2016-10" db="EMBL/GenBank/DDBJ databases">
        <authorList>
            <person name="Varghese N."/>
        </authorList>
    </citation>
    <scope>NUCLEOTIDE SEQUENCE [LARGE SCALE GENOMIC DNA]</scope>
    <source>
        <strain evidence="7">DSM 21843</strain>
    </source>
</reference>
<evidence type="ECO:0000313" key="6">
    <source>
        <dbReference type="EMBL" id="SEP02697.1"/>
    </source>
</evidence>
<proteinExistence type="predicted"/>
<evidence type="ECO:0000256" key="2">
    <source>
        <dbReference type="ARBA" id="ARBA00022450"/>
    </source>
</evidence>
<evidence type="ECO:0000256" key="4">
    <source>
        <dbReference type="ARBA" id="ARBA00022598"/>
    </source>
</evidence>
<sequence length="2372" mass="256823">MVPGDEPFSVAVETMEEAEFEQLKAGLIQPFDLHVGPLFRMRVIRTPENLYLFTDFHHLVYDGTSMRVIMADVDAAYAGEEIRPESYTGFDVAADELEARASSAYDQAKEWYEAAFEGLEVDSVPHPDAEGETVEYASQDVSLAVDANRVVRFCGRFGITENVYAIAAFGSLLGGYTNSREALFATIYNGRSDLRCARTVSMMVKTLPVHCQWEASTSVADYLAAVKSHVLGVMSHDLFSFAEAAPLAGVTSDVLFAYQGDYLALGTVCGLPYSRVDLKGNATGGSLDFQLFKIDGSYVLHAEYQRNRYSDAFVADMARAYGNVLSGMLGAELMDDISLVDEEQERLLDEFHGARAPYDASQSVVSLFRAAASAHPDNVAVICGDRQLTYRELDRVSDKLAAYITTLGLGEAGDVVSILIPRGLWMAAASLGALKAGCAYQPLDATYPEERLSFMVQDASSKLLITTTELRNFISGFEGEVLIVDDVAAFEPPVPVDGVSLREPAPEDLFILLYTSGTTGLPKGVRITHANLVCYIAWYKRYYGLEPDSRVGTYASYGFDASMMDTYPALTTGSTLVIVPEEIRLDLMAMSRYLEGWGVTHMFMTTQVGRQFAIDGEFPTIRHLSVGGEALVSFKVPEGVCVHNCYGPTECTIMVTVYQLRGDEPFYPIGHTLDNLHAYIVGPNGKRLPIGAEGELWISGPQVAAGYLNRPERTAEAFGVDPFVSGEVIPLYRTGDVVRWMRDGNIEYIGRRDGQVKIRGFRIELSEVEAVVREFPSIRDATVAAFDHPSGGKYVAAYIVADEPIDVGELGDFIRERKPPYMVPAAFVQLDTIPLNQNGKVNRRALPEPNLVSADDLGDDEARPMNALERELHAIAAEVIGVDTFGVGTPLVRCGLTSIQSLRLLALIYKRLGVQINASDLDDSASVVTIEDMIIAEWMAGNGQAPASASASKREFAAPLTFAQAGVYFECLKHPESLSYNVPSVITFAASVSADQVVSSLETVVAAHPVLTTHFVREGERILLVPSDNAVSMERVEVPQAALPAMRSAFPRPFDLDAGPLCRFVVATSGGVVHLLADFHHLVFDGASMGVFLRDLGTALGGASVSFESFTYSDFAIAQKRFEESPEFDENRAFFSDVLADFETASELPPDKTGRASSGGQGIARAPFAFDAVEDACKCAGTTPAAFMLAAASYALSRYVGERRVYFATISSGRSDVRTADTIGMFVNTLPLAVSVDDVSVSQFVESCASALSGAIAHERYPFARIASAFGFEPQIVYEYQLGAVDVSAVTPTGDSVMSAIEGIGGNEAKFKLSIHIELDQGVPVIAAYYNDALYSPELMEGLVRSMAIVADRMFSALDAPVRALSLLDEDRCAQLERFHEEETGPLDFSSFHEGLERQARIRPDETALVASDGSYAFAGLNACANRIAHALIERGVSPASRVALLLPRTSRVIAAAFGVCKAGCAYIPCDPAYPAERVSHILTDSRSQLVITTADRVSSYENAVDVEELLACTREEDPRIPVDPHDLAYLIYTSGSTGKPKGVMLTHEGVCNFHANRPSNILVHALVEQAHAFLAVTTLSFDMSVKEVFTPIANGLCVVLADESQVNDPAKLAALGVATGADAFNATHSRLKQYLESPAFASFIAGCKVVLSGGEKYAQGLLPLLQRTTSACIINTYGPTETTVSSNMADLTHAKRITVGRPLYNVRECIVDADGNELPPGVVGELFIGGLGVGQGYNDLPEKTAQAFIEREGRRFYRSGDYARWTNDGFVEILGRTDNQVKLRGLRIELGEVESALAAVEGVTNAIVKIAPIGGADHLCAYFTADHPLDAADVRAQMARSLASYMVPTAFLQLDELPLTPNGKVDFRALPPAQPVRAGNAVAAANEMEQVFCDIFSEILGVPDVGATDSFFETGGTSLMAIRVTVEAEKRGWVVSYADVFANPTPRALAALCGEGGVDAGAVSAETTEDHDAEIADYDYSAIDDLLSRNNLRAFIEGDCRPLGNILLAGAVGYLGIHVLHEFLEHYDGVAYCLLRAHGDISAEQRLKHQLFYYFERNYSELFGSRIIVVEGDVTAPLQLPNGTRVDTVVNCAAVVKHFSSGTEIEDVNVGGVENLVGYCLANGASLVQVSTGSTMKCPLVPGASIMGKTTERQLYVGQDLKNKYTRSKFLAERIVLDAVATKGLSGKVMRVGNLAPRTTDGEFQINYSTNASMGRLKSFAMLGCAPFDQLDASLEFSPIDQTARALLLLAQTPPACVVFHPFNHHRVFMNDIFAAMHAAGLEVRPVEREEFAAVLHEAENDPEKARVLTSMLAYARKPGGAPVVVPQAGNDYTMQVLYRLGFRWDATSAAYVRQFLVALEGMGFFDDEEE</sequence>
<dbReference type="SUPFAM" id="SSF47336">
    <property type="entry name" value="ACP-like"/>
    <property type="match status" value="2"/>
</dbReference>
<dbReference type="InterPro" id="IPR001242">
    <property type="entry name" value="Condensation_dom"/>
</dbReference>
<organism evidence="6 7">
    <name type="scientific">Denitrobacterium detoxificans</name>
    <dbReference type="NCBI Taxonomy" id="79604"/>
    <lineage>
        <taxon>Bacteria</taxon>
        <taxon>Bacillati</taxon>
        <taxon>Actinomycetota</taxon>
        <taxon>Coriobacteriia</taxon>
        <taxon>Eggerthellales</taxon>
        <taxon>Eggerthellaceae</taxon>
        <taxon>Denitrobacterium</taxon>
    </lineage>
</organism>
<dbReference type="GO" id="GO:0044550">
    <property type="term" value="P:secondary metabolite biosynthetic process"/>
    <property type="evidence" value="ECO:0007669"/>
    <property type="project" value="TreeGrafter"/>
</dbReference>
<dbReference type="SUPFAM" id="SSF51735">
    <property type="entry name" value="NAD(P)-binding Rossmann-fold domains"/>
    <property type="match status" value="1"/>
</dbReference>
<name>A0A172RY02_9ACTN</name>
<dbReference type="SUPFAM" id="SSF52777">
    <property type="entry name" value="CoA-dependent acyltransferases"/>
    <property type="match status" value="4"/>
</dbReference>